<organism evidence="6 7">
    <name type="scientific">Luedemannella helvata</name>
    <dbReference type="NCBI Taxonomy" id="349315"/>
    <lineage>
        <taxon>Bacteria</taxon>
        <taxon>Bacillati</taxon>
        <taxon>Actinomycetota</taxon>
        <taxon>Actinomycetes</taxon>
        <taxon>Micromonosporales</taxon>
        <taxon>Micromonosporaceae</taxon>
        <taxon>Luedemannella</taxon>
    </lineage>
</organism>
<comment type="subcellular location">
    <subcellularLocation>
        <location evidence="1">Periplasm</location>
    </subcellularLocation>
</comment>
<dbReference type="Pfam" id="PF04069">
    <property type="entry name" value="OpuAC"/>
    <property type="match status" value="1"/>
</dbReference>
<gene>
    <name evidence="6" type="ORF">GCM10009681_48070</name>
</gene>
<comment type="similarity">
    <text evidence="2">Belongs to the bacterial solute-binding protein SsuA/TauA family.</text>
</comment>
<evidence type="ECO:0000256" key="1">
    <source>
        <dbReference type="ARBA" id="ARBA00004418"/>
    </source>
</evidence>
<comment type="caution">
    <text evidence="6">The sequence shown here is derived from an EMBL/GenBank/DDBJ whole genome shotgun (WGS) entry which is preliminary data.</text>
</comment>
<dbReference type="InterPro" id="IPR010068">
    <property type="entry name" value="Peri-bd_TauA"/>
</dbReference>
<keyword evidence="7" id="KW-1185">Reference proteome</keyword>
<dbReference type="EMBL" id="BAAALS010000029">
    <property type="protein sequence ID" value="GAA1770994.1"/>
    <property type="molecule type" value="Genomic_DNA"/>
</dbReference>
<evidence type="ECO:0000256" key="3">
    <source>
        <dbReference type="ARBA" id="ARBA00022729"/>
    </source>
</evidence>
<dbReference type="InterPro" id="IPR007210">
    <property type="entry name" value="ABC_Gly_betaine_transp_sub-bd"/>
</dbReference>
<reference evidence="6 7" key="1">
    <citation type="journal article" date="2019" name="Int. J. Syst. Evol. Microbiol.">
        <title>The Global Catalogue of Microorganisms (GCM) 10K type strain sequencing project: providing services to taxonomists for standard genome sequencing and annotation.</title>
        <authorList>
            <consortium name="The Broad Institute Genomics Platform"/>
            <consortium name="The Broad Institute Genome Sequencing Center for Infectious Disease"/>
            <person name="Wu L."/>
            <person name="Ma J."/>
        </authorList>
    </citation>
    <scope>NUCLEOTIDE SEQUENCE [LARGE SCALE GENOMIC DNA]</scope>
    <source>
        <strain evidence="6 7">JCM 13249</strain>
    </source>
</reference>
<dbReference type="SMART" id="SM00062">
    <property type="entry name" value="PBPb"/>
    <property type="match status" value="1"/>
</dbReference>
<dbReference type="PROSITE" id="PS51257">
    <property type="entry name" value="PROKAR_LIPOPROTEIN"/>
    <property type="match status" value="1"/>
</dbReference>
<dbReference type="PANTHER" id="PTHR30024:SF47">
    <property type="entry name" value="TAURINE-BINDING PERIPLASMIC PROTEIN"/>
    <property type="match status" value="1"/>
</dbReference>
<keyword evidence="3 4" id="KW-0732">Signal</keyword>
<feature type="signal peptide" evidence="4">
    <location>
        <begin position="1"/>
        <end position="23"/>
    </location>
</feature>
<dbReference type="Proteomes" id="UP001500655">
    <property type="component" value="Unassembled WGS sequence"/>
</dbReference>
<dbReference type="Gene3D" id="3.40.190.10">
    <property type="entry name" value="Periplasmic binding protein-like II"/>
    <property type="match status" value="2"/>
</dbReference>
<dbReference type="CDD" id="cd13560">
    <property type="entry name" value="PBP2_taurine"/>
    <property type="match status" value="1"/>
</dbReference>
<evidence type="ECO:0000313" key="7">
    <source>
        <dbReference type="Proteomes" id="UP001500655"/>
    </source>
</evidence>
<name>A0ABN2L0B7_9ACTN</name>
<dbReference type="RefSeq" id="WP_344086345.1">
    <property type="nucleotide sequence ID" value="NZ_BAAALS010000029.1"/>
</dbReference>
<feature type="chain" id="PRO_5046136906" evidence="4">
    <location>
        <begin position="24"/>
        <end position="349"/>
    </location>
</feature>
<evidence type="ECO:0000313" key="6">
    <source>
        <dbReference type="EMBL" id="GAA1770994.1"/>
    </source>
</evidence>
<accession>A0ABN2L0B7</accession>
<feature type="domain" description="Solute-binding protein family 3/N-terminal" evidence="5">
    <location>
        <begin position="40"/>
        <end position="265"/>
    </location>
</feature>
<dbReference type="PANTHER" id="PTHR30024">
    <property type="entry name" value="ALIPHATIC SULFONATES-BINDING PROTEIN-RELATED"/>
    <property type="match status" value="1"/>
</dbReference>
<dbReference type="InterPro" id="IPR001638">
    <property type="entry name" value="Solute-binding_3/MltF_N"/>
</dbReference>
<evidence type="ECO:0000259" key="5">
    <source>
        <dbReference type="SMART" id="SM00062"/>
    </source>
</evidence>
<protein>
    <submittedName>
        <fullName evidence="6">ABC transporter substrate-binding protein</fullName>
    </submittedName>
</protein>
<proteinExistence type="inferred from homology"/>
<evidence type="ECO:0000256" key="2">
    <source>
        <dbReference type="ARBA" id="ARBA00010742"/>
    </source>
</evidence>
<evidence type="ECO:0000256" key="4">
    <source>
        <dbReference type="SAM" id="SignalP"/>
    </source>
</evidence>
<dbReference type="SUPFAM" id="SSF53850">
    <property type="entry name" value="Periplasmic binding protein-like II"/>
    <property type="match status" value="1"/>
</dbReference>
<sequence length="349" mass="36099">MVRPFALLAAVALAVGLTGCATTDSPGGGAATGDPAAPAELRIGYQLIPNGDLIVKDQQWLEKALPNTKIIWSRFDSGGDVNTAIVAGSIDIGLAGSSPVSRGLAAPLNIPYTVPWIFDVIGDNESLVVRKESGVTSLAGLAGKKIATPFASTAHYSLLAALADAGVAESSVQVIDLQPPDIQAAWTRGDIDAAYVWTPVLAELQKTGTTLITSRQLAAKGKVTADLAVVTKAFATTYPEALSTWLQQQDKAVKLVRSDKTAAAAAIARQLNLSPEEASRQLDELVLLDASEQAKPEYLGTAEKPGGLATNLHAAAEFLVGQGKLEVAPDLATYQQGINPAALAAAFPG</sequence>